<accession>A0A3A2ZH46</accession>
<evidence type="ECO:0000313" key="5">
    <source>
        <dbReference type="EMBL" id="RJE20707.1"/>
    </source>
</evidence>
<name>A0A3A2ZH46_9EURO</name>
<dbReference type="InterPro" id="IPR001509">
    <property type="entry name" value="Epimerase_deHydtase"/>
</dbReference>
<dbReference type="PANTHER" id="PTHR43103:SF5">
    <property type="entry name" value="4-EPIMERASE, PUTATIVE (AFU_ORTHOLOGUE AFUA_7G00360)-RELATED"/>
    <property type="match status" value="1"/>
</dbReference>
<organism evidence="5 6">
    <name type="scientific">Aspergillus sclerotialis</name>
    <dbReference type="NCBI Taxonomy" id="2070753"/>
    <lineage>
        <taxon>Eukaryota</taxon>
        <taxon>Fungi</taxon>
        <taxon>Dikarya</taxon>
        <taxon>Ascomycota</taxon>
        <taxon>Pezizomycotina</taxon>
        <taxon>Eurotiomycetes</taxon>
        <taxon>Eurotiomycetidae</taxon>
        <taxon>Eurotiales</taxon>
        <taxon>Aspergillaceae</taxon>
        <taxon>Aspergillus</taxon>
        <taxon>Aspergillus subgen. Polypaecilum</taxon>
    </lineage>
</organism>
<dbReference type="SUPFAM" id="SSF51735">
    <property type="entry name" value="NAD(P)-binding Rossmann-fold domains"/>
    <property type="match status" value="1"/>
</dbReference>
<dbReference type="GO" id="GO:0016853">
    <property type="term" value="F:isomerase activity"/>
    <property type="evidence" value="ECO:0007669"/>
    <property type="project" value="UniProtKB-KW"/>
</dbReference>
<reference evidence="6" key="1">
    <citation type="submission" date="2017-02" db="EMBL/GenBank/DDBJ databases">
        <authorList>
            <person name="Tafer H."/>
            <person name="Lopandic K."/>
        </authorList>
    </citation>
    <scope>NUCLEOTIDE SEQUENCE [LARGE SCALE GENOMIC DNA]</scope>
    <source>
        <strain evidence="6">CBS 366.77</strain>
    </source>
</reference>
<evidence type="ECO:0000256" key="3">
    <source>
        <dbReference type="ARBA" id="ARBA00023027"/>
    </source>
</evidence>
<evidence type="ECO:0000256" key="1">
    <source>
        <dbReference type="ARBA" id="ARBA00007637"/>
    </source>
</evidence>
<keyword evidence="6" id="KW-1185">Reference proteome</keyword>
<sequence>MKIGITGARGLVGKTVVQTCCEAGHETVQINRTPQEYDGTPNSEMRTADVAHDYEATVEAFKGCEAVIHLAAISDPLGKNDWVVHNNNVNTAFNGFHAAGSLGITRVCYASSVNAIGLAFSNRPLFFDYFPIDEEARAHPTDPYALAKEEAEYQARAFVEWFPGMNISCLRIHEVAPLKTVQEEHRNNWDTAAVKQLWGWVHPQAVARACLLSVERAERIKGFQIFNIIAPTTTQSTPSELLAMKYFPKAEIRADMTGNVGFWTIDKAQRILGWDHYETE</sequence>
<evidence type="ECO:0000256" key="2">
    <source>
        <dbReference type="ARBA" id="ARBA00023002"/>
    </source>
</evidence>
<dbReference type="AlphaFoldDB" id="A0A3A2ZH46"/>
<keyword evidence="2" id="KW-0560">Oxidoreductase</keyword>
<keyword evidence="3" id="KW-0520">NAD</keyword>
<evidence type="ECO:0000313" key="6">
    <source>
        <dbReference type="Proteomes" id="UP000266188"/>
    </source>
</evidence>
<comment type="similarity">
    <text evidence="1">Belongs to the NAD(P)-dependent epimerase/dehydratase family.</text>
</comment>
<dbReference type="InterPro" id="IPR036291">
    <property type="entry name" value="NAD(P)-bd_dom_sf"/>
</dbReference>
<dbReference type="EMBL" id="MVGC01000283">
    <property type="protein sequence ID" value="RJE20707.1"/>
    <property type="molecule type" value="Genomic_DNA"/>
</dbReference>
<dbReference type="Gene3D" id="3.40.50.720">
    <property type="entry name" value="NAD(P)-binding Rossmann-like Domain"/>
    <property type="match status" value="1"/>
</dbReference>
<proteinExistence type="inferred from homology"/>
<dbReference type="OrthoDB" id="202470at2759"/>
<dbReference type="GO" id="GO:0016491">
    <property type="term" value="F:oxidoreductase activity"/>
    <property type="evidence" value="ECO:0007669"/>
    <property type="project" value="UniProtKB-KW"/>
</dbReference>
<evidence type="ECO:0000259" key="4">
    <source>
        <dbReference type="Pfam" id="PF01370"/>
    </source>
</evidence>
<dbReference type="Proteomes" id="UP000266188">
    <property type="component" value="Unassembled WGS sequence"/>
</dbReference>
<comment type="caution">
    <text evidence="5">The sequence shown here is derived from an EMBL/GenBank/DDBJ whole genome shotgun (WGS) entry which is preliminary data.</text>
</comment>
<gene>
    <name evidence="5" type="ORF">PHISCL_06952</name>
</gene>
<feature type="domain" description="NAD-dependent epimerase/dehydratase" evidence="4">
    <location>
        <begin position="5"/>
        <end position="228"/>
    </location>
</feature>
<keyword evidence="5" id="KW-0413">Isomerase</keyword>
<dbReference type="PANTHER" id="PTHR43103">
    <property type="entry name" value="NUCLEOSIDE-DIPHOSPHATE-SUGAR EPIMERASE"/>
    <property type="match status" value="1"/>
</dbReference>
<dbReference type="Pfam" id="PF01370">
    <property type="entry name" value="Epimerase"/>
    <property type="match status" value="1"/>
</dbReference>
<protein>
    <submittedName>
        <fullName evidence="5">3-beta hydroxysteroid dehydrogenase/isomerase family</fullName>
    </submittedName>
</protein>